<comment type="caution">
    <text evidence="1">The sequence shown here is derived from an EMBL/GenBank/DDBJ whole genome shotgun (WGS) entry which is preliminary data.</text>
</comment>
<evidence type="ECO:0008006" key="3">
    <source>
        <dbReference type="Google" id="ProtNLM"/>
    </source>
</evidence>
<evidence type="ECO:0000313" key="2">
    <source>
        <dbReference type="Proteomes" id="UP000295438"/>
    </source>
</evidence>
<keyword evidence="2" id="KW-1185">Reference proteome</keyword>
<sequence>MNPWGLELTGLGYQYGGIKENKYLYNGNEIIRDLNLEIYDFKSRFYDPAIGRFNSIDVLADHPNQIGLSPYQFRWNNPIKYNDPNGECPLLGVVES</sequence>
<dbReference type="AlphaFoldDB" id="A0A4R5VCU1"/>
<proteinExistence type="predicted"/>
<organism evidence="1 2">
    <name type="scientific">Algoriphagus formosus</name>
    <dbReference type="NCBI Taxonomy" id="2007308"/>
    <lineage>
        <taxon>Bacteria</taxon>
        <taxon>Pseudomonadati</taxon>
        <taxon>Bacteroidota</taxon>
        <taxon>Cytophagia</taxon>
        <taxon>Cytophagales</taxon>
        <taxon>Cyclobacteriaceae</taxon>
        <taxon>Algoriphagus</taxon>
    </lineage>
</organism>
<dbReference type="NCBIfam" id="TIGR03696">
    <property type="entry name" value="Rhs_assc_core"/>
    <property type="match status" value="1"/>
</dbReference>
<dbReference type="EMBL" id="SMUW01000025">
    <property type="protein sequence ID" value="TDK49535.1"/>
    <property type="molecule type" value="Genomic_DNA"/>
</dbReference>
<protein>
    <recommendedName>
        <fullName evidence="3">RHS repeat-associated core domain-containing protein</fullName>
    </recommendedName>
</protein>
<dbReference type="InterPro" id="IPR022385">
    <property type="entry name" value="Rhs_assc_core"/>
</dbReference>
<dbReference type="Gene3D" id="2.180.10.10">
    <property type="entry name" value="RHS repeat-associated core"/>
    <property type="match status" value="1"/>
</dbReference>
<dbReference type="Proteomes" id="UP000295438">
    <property type="component" value="Unassembled WGS sequence"/>
</dbReference>
<reference evidence="1 2" key="1">
    <citation type="submission" date="2019-03" db="EMBL/GenBank/DDBJ databases">
        <title>Algoriphagus aquimaris sp. nov., isolated form marine sediment in Pohang, Korea.</title>
        <authorList>
            <person name="Kim J."/>
            <person name="Yoon S.-H."/>
            <person name="Lee S.-S."/>
        </authorList>
    </citation>
    <scope>NUCLEOTIDE SEQUENCE [LARGE SCALE GENOMIC DNA]</scope>
    <source>
        <strain evidence="1 2">F21</strain>
    </source>
</reference>
<evidence type="ECO:0000313" key="1">
    <source>
        <dbReference type="EMBL" id="TDK49535.1"/>
    </source>
</evidence>
<accession>A0A4R5VCU1</accession>
<name>A0A4R5VCU1_9BACT</name>
<gene>
    <name evidence="1" type="ORF">E1898_02905</name>
</gene>